<dbReference type="PIRSF" id="PIRSF005485">
    <property type="entry name" value="HrcA"/>
    <property type="match status" value="1"/>
</dbReference>
<evidence type="ECO:0000256" key="4">
    <source>
        <dbReference type="ARBA" id="ARBA00023163"/>
    </source>
</evidence>
<keyword evidence="2 6" id="KW-0805">Transcription regulation</keyword>
<dbReference type="SUPFAM" id="SSF46785">
    <property type="entry name" value="Winged helix' DNA-binding domain"/>
    <property type="match status" value="1"/>
</dbReference>
<dbReference type="GO" id="GO:0003677">
    <property type="term" value="F:DNA binding"/>
    <property type="evidence" value="ECO:0007669"/>
    <property type="project" value="InterPro"/>
</dbReference>
<comment type="function">
    <text evidence="5 6">Negative regulator of class I heat shock genes (grpE-dnaK-dnaJ and groELS operons). Prevents heat-shock induction of these operons.</text>
</comment>
<dbReference type="PANTHER" id="PTHR34824:SF1">
    <property type="entry name" value="HEAT-INDUCIBLE TRANSCRIPTION REPRESSOR HRCA"/>
    <property type="match status" value="1"/>
</dbReference>
<comment type="similarity">
    <text evidence="6">Belongs to the HrcA family.</text>
</comment>
<dbReference type="Pfam" id="PF01628">
    <property type="entry name" value="HrcA"/>
    <property type="match status" value="1"/>
</dbReference>
<evidence type="ECO:0000256" key="6">
    <source>
        <dbReference type="HAMAP-Rule" id="MF_00081"/>
    </source>
</evidence>
<dbReference type="HAMAP" id="MF_00081">
    <property type="entry name" value="HrcA"/>
    <property type="match status" value="1"/>
</dbReference>
<dbReference type="EMBL" id="WUUL01000004">
    <property type="protein sequence ID" value="MXQ53595.1"/>
    <property type="molecule type" value="Genomic_DNA"/>
</dbReference>
<dbReference type="Gene3D" id="1.10.10.10">
    <property type="entry name" value="Winged helix-like DNA-binding domain superfamily/Winged helix DNA-binding domain"/>
    <property type="match status" value="1"/>
</dbReference>
<evidence type="ECO:0000313" key="9">
    <source>
        <dbReference type="Proteomes" id="UP000430692"/>
    </source>
</evidence>
<reference evidence="8 9" key="1">
    <citation type="submission" date="2019-12" db="EMBL/GenBank/DDBJ databases">
        <title>Whole-genome analyses of novel actinobacteria.</title>
        <authorList>
            <person name="Sahin N."/>
            <person name="Saygin H."/>
        </authorList>
    </citation>
    <scope>NUCLEOTIDE SEQUENCE [LARGE SCALE GENOMIC DNA]</scope>
    <source>
        <strain evidence="8 9">KC615</strain>
    </source>
</reference>
<comment type="caution">
    <text evidence="8">The sequence shown here is derived from an EMBL/GenBank/DDBJ whole genome shotgun (WGS) entry which is preliminary data.</text>
</comment>
<dbReference type="Gene3D" id="3.30.450.40">
    <property type="match status" value="1"/>
</dbReference>
<evidence type="ECO:0000256" key="3">
    <source>
        <dbReference type="ARBA" id="ARBA00023016"/>
    </source>
</evidence>
<dbReference type="InterPro" id="IPR021153">
    <property type="entry name" value="HrcA_C"/>
</dbReference>
<gene>
    <name evidence="6 8" type="primary">hrcA</name>
    <name evidence="8" type="ORF">GSM42_07605</name>
</gene>
<dbReference type="FunFam" id="1.10.10.10:FF:000049">
    <property type="entry name" value="Heat-inducible transcription repressor HrcA"/>
    <property type="match status" value="1"/>
</dbReference>
<evidence type="ECO:0000256" key="2">
    <source>
        <dbReference type="ARBA" id="ARBA00023015"/>
    </source>
</evidence>
<evidence type="ECO:0000256" key="1">
    <source>
        <dbReference type="ARBA" id="ARBA00022491"/>
    </source>
</evidence>
<dbReference type="InterPro" id="IPR029016">
    <property type="entry name" value="GAF-like_dom_sf"/>
</dbReference>
<sequence>MLTERQKKILWAIVDEYIISAEPVGSRTVSKKKGVGFSAATVRNEMADLEEMGFLEQPHTSAGRIPSEKGYRFYVDHLLHSYVPKEEDHDVFLLDQAEKLEQEMQRISARLSQLTNYMTMIASPKLVEGHLKHLSIVPITEQIAVSVIVSDKGQVEQHQIVIPEMISSSMIEELVNLLNYRAIGIPLSQLRKQALRQINDDLHHLLYPKPLISTMLEQLFMFEQPEQLFLSGTTRMLEQPEFRDVDKVRSLLDLVEANEQVLQLLEPIEPMFTGVQVRIGSEIAVEGVEGCSVITASFELENDPVGTIGVLGPTRMDYGKVISLIEGFTKSLSNRN</sequence>
<dbReference type="RefSeq" id="WP_160800953.1">
    <property type="nucleotide sequence ID" value="NZ_WUUL01000004.1"/>
</dbReference>
<evidence type="ECO:0000313" key="8">
    <source>
        <dbReference type="EMBL" id="MXQ53595.1"/>
    </source>
</evidence>
<dbReference type="InterPro" id="IPR036390">
    <property type="entry name" value="WH_DNA-bd_sf"/>
</dbReference>
<evidence type="ECO:0000259" key="7">
    <source>
        <dbReference type="Pfam" id="PF01628"/>
    </source>
</evidence>
<dbReference type="SUPFAM" id="SSF55781">
    <property type="entry name" value="GAF domain-like"/>
    <property type="match status" value="1"/>
</dbReference>
<keyword evidence="3 6" id="KW-0346">Stress response</keyword>
<dbReference type="PANTHER" id="PTHR34824">
    <property type="entry name" value="HEAT-INDUCIBLE TRANSCRIPTION REPRESSOR HRCA"/>
    <property type="match status" value="1"/>
</dbReference>
<proteinExistence type="inferred from homology"/>
<dbReference type="InterPro" id="IPR002571">
    <property type="entry name" value="HrcA"/>
</dbReference>
<name>A0A6I4VTU6_9BACL</name>
<organism evidence="8 9">
    <name type="scientific">Shimazuella alba</name>
    <dbReference type="NCBI Taxonomy" id="2690964"/>
    <lineage>
        <taxon>Bacteria</taxon>
        <taxon>Bacillati</taxon>
        <taxon>Bacillota</taxon>
        <taxon>Bacilli</taxon>
        <taxon>Bacillales</taxon>
        <taxon>Thermoactinomycetaceae</taxon>
        <taxon>Shimazuella</taxon>
    </lineage>
</organism>
<dbReference type="InterPro" id="IPR023120">
    <property type="entry name" value="WHTH_transcript_rep_HrcA_IDD"/>
</dbReference>
<feature type="domain" description="Heat-inducible transcription repressor HrcA C-terminal" evidence="7">
    <location>
        <begin position="103"/>
        <end position="322"/>
    </location>
</feature>
<evidence type="ECO:0000256" key="5">
    <source>
        <dbReference type="ARBA" id="ARBA00055319"/>
    </source>
</evidence>
<accession>A0A6I4VTU6</accession>
<protein>
    <recommendedName>
        <fullName evidence="6">Heat-inducible transcription repressor HrcA</fullName>
    </recommendedName>
</protein>
<keyword evidence="1 6" id="KW-0678">Repressor</keyword>
<dbReference type="NCBIfam" id="TIGR00331">
    <property type="entry name" value="hrcA"/>
    <property type="match status" value="1"/>
</dbReference>
<dbReference type="Gene3D" id="3.30.390.60">
    <property type="entry name" value="Heat-inducible transcription repressor hrca homolog, domain 3"/>
    <property type="match status" value="1"/>
</dbReference>
<dbReference type="AlphaFoldDB" id="A0A6I4VTU6"/>
<keyword evidence="9" id="KW-1185">Reference proteome</keyword>
<dbReference type="GO" id="GO:0045892">
    <property type="term" value="P:negative regulation of DNA-templated transcription"/>
    <property type="evidence" value="ECO:0007669"/>
    <property type="project" value="UniProtKB-UniRule"/>
</dbReference>
<keyword evidence="4 6" id="KW-0804">Transcription</keyword>
<dbReference type="InterPro" id="IPR036388">
    <property type="entry name" value="WH-like_DNA-bd_sf"/>
</dbReference>
<dbReference type="Proteomes" id="UP000430692">
    <property type="component" value="Unassembled WGS sequence"/>
</dbReference>